<dbReference type="InterPro" id="IPR017871">
    <property type="entry name" value="ABC_transporter-like_CS"/>
</dbReference>
<accession>A0A812QSG6</accession>
<feature type="domain" description="ABC transporter" evidence="7">
    <location>
        <begin position="184"/>
        <end position="421"/>
    </location>
</feature>
<gene>
    <name evidence="9" type="primary">abcB1</name>
    <name evidence="9" type="ORF">SNEC2469_LOCUS11000</name>
</gene>
<dbReference type="SUPFAM" id="SSF90123">
    <property type="entry name" value="ABC transporter transmembrane region"/>
    <property type="match status" value="1"/>
</dbReference>
<name>A0A812QSG6_9DINO</name>
<dbReference type="GO" id="GO:0016887">
    <property type="term" value="F:ATP hydrolysis activity"/>
    <property type="evidence" value="ECO:0007669"/>
    <property type="project" value="InterPro"/>
</dbReference>
<feature type="domain" description="ABC transmembrane type-1" evidence="8">
    <location>
        <begin position="1"/>
        <end position="151"/>
    </location>
</feature>
<evidence type="ECO:0000256" key="3">
    <source>
        <dbReference type="ARBA" id="ARBA00022741"/>
    </source>
</evidence>
<dbReference type="GO" id="GO:0016020">
    <property type="term" value="C:membrane"/>
    <property type="evidence" value="ECO:0007669"/>
    <property type="project" value="UniProtKB-SubCell"/>
</dbReference>
<dbReference type="Pfam" id="PF00005">
    <property type="entry name" value="ABC_tran"/>
    <property type="match status" value="1"/>
</dbReference>
<dbReference type="InterPro" id="IPR027417">
    <property type="entry name" value="P-loop_NTPase"/>
</dbReference>
<evidence type="ECO:0000313" key="10">
    <source>
        <dbReference type="Proteomes" id="UP000601435"/>
    </source>
</evidence>
<dbReference type="Gene3D" id="3.40.50.300">
    <property type="entry name" value="P-loop containing nucleotide triphosphate hydrolases"/>
    <property type="match status" value="1"/>
</dbReference>
<dbReference type="InterPro" id="IPR003439">
    <property type="entry name" value="ABC_transporter-like_ATP-bd"/>
</dbReference>
<comment type="subcellular location">
    <subcellularLocation>
        <location evidence="1">Membrane</location>
        <topology evidence="1">Multi-pass membrane protein</topology>
    </subcellularLocation>
</comment>
<dbReference type="OrthoDB" id="6500128at2759"/>
<dbReference type="FunFam" id="3.40.50.300:FF:000218">
    <property type="entry name" value="Multidrug ABC transporter ATP-binding protein"/>
    <property type="match status" value="1"/>
</dbReference>
<evidence type="ECO:0000256" key="1">
    <source>
        <dbReference type="ARBA" id="ARBA00004141"/>
    </source>
</evidence>
<proteinExistence type="predicted"/>
<dbReference type="Proteomes" id="UP000601435">
    <property type="component" value="Unassembled WGS sequence"/>
</dbReference>
<dbReference type="Pfam" id="PF00664">
    <property type="entry name" value="ABC_membrane"/>
    <property type="match status" value="1"/>
</dbReference>
<evidence type="ECO:0000256" key="5">
    <source>
        <dbReference type="ARBA" id="ARBA00022989"/>
    </source>
</evidence>
<keyword evidence="4" id="KW-0067">ATP-binding</keyword>
<organism evidence="9 10">
    <name type="scientific">Symbiodinium necroappetens</name>
    <dbReference type="NCBI Taxonomy" id="1628268"/>
    <lineage>
        <taxon>Eukaryota</taxon>
        <taxon>Sar</taxon>
        <taxon>Alveolata</taxon>
        <taxon>Dinophyceae</taxon>
        <taxon>Suessiales</taxon>
        <taxon>Symbiodiniaceae</taxon>
        <taxon>Symbiodinium</taxon>
    </lineage>
</organism>
<evidence type="ECO:0000256" key="6">
    <source>
        <dbReference type="ARBA" id="ARBA00023136"/>
    </source>
</evidence>
<dbReference type="GO" id="GO:0015421">
    <property type="term" value="F:ABC-type oligopeptide transporter activity"/>
    <property type="evidence" value="ECO:0007669"/>
    <property type="project" value="TreeGrafter"/>
</dbReference>
<evidence type="ECO:0000256" key="2">
    <source>
        <dbReference type="ARBA" id="ARBA00022692"/>
    </source>
</evidence>
<dbReference type="InterPro" id="IPR011527">
    <property type="entry name" value="ABC1_TM_dom"/>
</dbReference>
<evidence type="ECO:0000256" key="4">
    <source>
        <dbReference type="ARBA" id="ARBA00022840"/>
    </source>
</evidence>
<dbReference type="Gene3D" id="1.20.1560.10">
    <property type="entry name" value="ABC transporter type 1, transmembrane domain"/>
    <property type="match status" value="1"/>
</dbReference>
<dbReference type="GO" id="GO:0005524">
    <property type="term" value="F:ATP binding"/>
    <property type="evidence" value="ECO:0007669"/>
    <property type="project" value="UniProtKB-KW"/>
</dbReference>
<keyword evidence="5" id="KW-1133">Transmembrane helix</keyword>
<keyword evidence="2" id="KW-0812">Transmembrane</keyword>
<keyword evidence="3" id="KW-0547">Nucleotide-binding</keyword>
<dbReference type="PROSITE" id="PS00211">
    <property type="entry name" value="ABC_TRANSPORTER_1"/>
    <property type="match status" value="1"/>
</dbReference>
<keyword evidence="10" id="KW-1185">Reference proteome</keyword>
<dbReference type="PANTHER" id="PTHR43394">
    <property type="entry name" value="ATP-DEPENDENT PERMEASE MDL1, MITOCHONDRIAL"/>
    <property type="match status" value="1"/>
</dbReference>
<evidence type="ECO:0000313" key="9">
    <source>
        <dbReference type="EMBL" id="CAE7401915.1"/>
    </source>
</evidence>
<sequence length="430" mass="47735">MYATHPRLALIATIITPINMILVRRTGKTVGHYGVVQNHAMAKANAVAVEVLGSIRTVQSNVGEQQEAVFFTERLNRYLRIIKATVYLETVLRFTQYGLSKIRNIVVLAVAMHQVITGSLTIGGYTAFSQYVNLYEDGFKNLADIWINFKQTVTSTGKFIQLLLRRPEIPFEGGILPAVCRGSLVLEDVSFAYSGRADLQVLTRVRLEANPGDIVALIGESGAGKTTLGRLLLRYYDPSAGSITLDGLDYRSYNIRWLRSQIGFVEQEPVLFDRKLSDNIAYGSAKGAPKEEIEAAARRANAHKFITDLQSGYETHPGERAARISGGQKQRVAIARAIIRNPKMLVLDEATSALDSENEHIVQQALDELMRGKTIFIIAHRLSTVVRSTRILVLDKGHVVEQGTHDELVSNEQSRYASFMKHQIVSPLLS</sequence>
<dbReference type="InterPro" id="IPR003593">
    <property type="entry name" value="AAA+_ATPase"/>
</dbReference>
<dbReference type="PROSITE" id="PS50893">
    <property type="entry name" value="ABC_TRANSPORTER_2"/>
    <property type="match status" value="1"/>
</dbReference>
<dbReference type="AlphaFoldDB" id="A0A812QSG6"/>
<dbReference type="InterPro" id="IPR039421">
    <property type="entry name" value="Type_1_exporter"/>
</dbReference>
<comment type="caution">
    <text evidence="9">The sequence shown here is derived from an EMBL/GenBank/DDBJ whole genome shotgun (WGS) entry which is preliminary data.</text>
</comment>
<dbReference type="SUPFAM" id="SSF52540">
    <property type="entry name" value="P-loop containing nucleoside triphosphate hydrolases"/>
    <property type="match status" value="1"/>
</dbReference>
<keyword evidence="6" id="KW-0472">Membrane</keyword>
<dbReference type="PROSITE" id="PS50929">
    <property type="entry name" value="ABC_TM1F"/>
    <property type="match status" value="1"/>
</dbReference>
<dbReference type="PANTHER" id="PTHR43394:SF1">
    <property type="entry name" value="ATP-BINDING CASSETTE SUB-FAMILY B MEMBER 10, MITOCHONDRIAL"/>
    <property type="match status" value="1"/>
</dbReference>
<dbReference type="EMBL" id="CAJNJA010017472">
    <property type="protein sequence ID" value="CAE7401915.1"/>
    <property type="molecule type" value="Genomic_DNA"/>
</dbReference>
<dbReference type="CDD" id="cd07346">
    <property type="entry name" value="ABC_6TM_exporters"/>
    <property type="match status" value="1"/>
</dbReference>
<dbReference type="SMART" id="SM00382">
    <property type="entry name" value="AAA"/>
    <property type="match status" value="1"/>
</dbReference>
<protein>
    <submittedName>
        <fullName evidence="9">AbcB1 protein</fullName>
    </submittedName>
</protein>
<dbReference type="InterPro" id="IPR036640">
    <property type="entry name" value="ABC1_TM_sf"/>
</dbReference>
<reference evidence="9" key="1">
    <citation type="submission" date="2021-02" db="EMBL/GenBank/DDBJ databases">
        <authorList>
            <person name="Dougan E. K."/>
            <person name="Rhodes N."/>
            <person name="Thang M."/>
            <person name="Chan C."/>
        </authorList>
    </citation>
    <scope>NUCLEOTIDE SEQUENCE</scope>
</reference>
<evidence type="ECO:0000259" key="7">
    <source>
        <dbReference type="PROSITE" id="PS50893"/>
    </source>
</evidence>
<evidence type="ECO:0000259" key="8">
    <source>
        <dbReference type="PROSITE" id="PS50929"/>
    </source>
</evidence>